<comment type="caution">
    <text evidence="1">The sequence shown here is derived from an EMBL/GenBank/DDBJ whole genome shotgun (WGS) entry which is preliminary data.</text>
</comment>
<protein>
    <submittedName>
        <fullName evidence="1">Uncharacterized protein</fullName>
    </submittedName>
</protein>
<accession>A0ABU8RSR5</accession>
<gene>
    <name evidence="1" type="ORF">WG901_05815</name>
</gene>
<evidence type="ECO:0000313" key="1">
    <source>
        <dbReference type="EMBL" id="MEJ5976140.1"/>
    </source>
</evidence>
<dbReference type="RefSeq" id="WP_339586059.1">
    <property type="nucleotide sequence ID" value="NZ_JBBHJZ010000001.1"/>
</dbReference>
<name>A0ABU8RSR5_9SPHN</name>
<reference evidence="1 2" key="1">
    <citation type="submission" date="2024-03" db="EMBL/GenBank/DDBJ databases">
        <authorList>
            <person name="Jo J.-H."/>
        </authorList>
    </citation>
    <scope>NUCLEOTIDE SEQUENCE [LARGE SCALE GENOMIC DNA]</scope>
    <source>
        <strain evidence="1 2">PS1R-30</strain>
    </source>
</reference>
<keyword evidence="2" id="KW-1185">Reference proteome</keyword>
<proteinExistence type="predicted"/>
<evidence type="ECO:0000313" key="2">
    <source>
        <dbReference type="Proteomes" id="UP001361239"/>
    </source>
</evidence>
<sequence>MLGKLIAGIAGQQVAERFSGGNGAKGAAIGVVAATVARRLGPAGILAALAGGYLLKKHSEKRQEAAVPPVYGAAPG</sequence>
<dbReference type="EMBL" id="JBBHJZ010000001">
    <property type="protein sequence ID" value="MEJ5976140.1"/>
    <property type="molecule type" value="Genomic_DNA"/>
</dbReference>
<organism evidence="1 2">
    <name type="scientific">Novosphingobium anseongense</name>
    <dbReference type="NCBI Taxonomy" id="3133436"/>
    <lineage>
        <taxon>Bacteria</taxon>
        <taxon>Pseudomonadati</taxon>
        <taxon>Pseudomonadota</taxon>
        <taxon>Alphaproteobacteria</taxon>
        <taxon>Sphingomonadales</taxon>
        <taxon>Sphingomonadaceae</taxon>
        <taxon>Novosphingobium</taxon>
    </lineage>
</organism>
<dbReference type="Proteomes" id="UP001361239">
    <property type="component" value="Unassembled WGS sequence"/>
</dbReference>